<dbReference type="InParanoid" id="A7RXJ0"/>
<accession>A7RXJ0</accession>
<dbReference type="InterPro" id="IPR036116">
    <property type="entry name" value="FN3_sf"/>
</dbReference>
<dbReference type="InterPro" id="IPR050713">
    <property type="entry name" value="RTP_Phos/Ushers"/>
</dbReference>
<evidence type="ECO:0000313" key="3">
    <source>
        <dbReference type="Proteomes" id="UP000001593"/>
    </source>
</evidence>
<keyword evidence="3" id="KW-1185">Reference proteome</keyword>
<feature type="domain" description="Fibronectin type-III" evidence="1">
    <location>
        <begin position="7"/>
        <end position="102"/>
    </location>
</feature>
<dbReference type="InterPro" id="IPR003961">
    <property type="entry name" value="FN3_dom"/>
</dbReference>
<name>A7RXJ0_NEMVE</name>
<dbReference type="eggNOG" id="KOG3510">
    <property type="taxonomic scope" value="Eukaryota"/>
</dbReference>
<evidence type="ECO:0000259" key="1">
    <source>
        <dbReference type="PROSITE" id="PS50853"/>
    </source>
</evidence>
<dbReference type="EMBL" id="DS469550">
    <property type="protein sequence ID" value="EDO43855.1"/>
    <property type="molecule type" value="Genomic_DNA"/>
</dbReference>
<dbReference type="SUPFAM" id="SSF49265">
    <property type="entry name" value="Fibronectin type III"/>
    <property type="match status" value="1"/>
</dbReference>
<dbReference type="InterPro" id="IPR013783">
    <property type="entry name" value="Ig-like_fold"/>
</dbReference>
<dbReference type="PROSITE" id="PS50853">
    <property type="entry name" value="FN3"/>
    <property type="match status" value="2"/>
</dbReference>
<dbReference type="FunFam" id="2.60.40.10:FF:002057">
    <property type="entry name" value="Predicted protein"/>
    <property type="match status" value="1"/>
</dbReference>
<dbReference type="SMART" id="SM00060">
    <property type="entry name" value="FN3"/>
    <property type="match status" value="2"/>
</dbReference>
<dbReference type="HOGENOM" id="CLU_085242_0_0_1"/>
<reference evidence="2 3" key="1">
    <citation type="journal article" date="2007" name="Science">
        <title>Sea anemone genome reveals ancestral eumetazoan gene repertoire and genomic organization.</title>
        <authorList>
            <person name="Putnam N.H."/>
            <person name="Srivastava M."/>
            <person name="Hellsten U."/>
            <person name="Dirks B."/>
            <person name="Chapman J."/>
            <person name="Salamov A."/>
            <person name="Terry A."/>
            <person name="Shapiro H."/>
            <person name="Lindquist E."/>
            <person name="Kapitonov V.V."/>
            <person name="Jurka J."/>
            <person name="Genikhovich G."/>
            <person name="Grigoriev I.V."/>
            <person name="Lucas S.M."/>
            <person name="Steele R.E."/>
            <person name="Finnerty J.R."/>
            <person name="Technau U."/>
            <person name="Martindale M.Q."/>
            <person name="Rokhsar D.S."/>
        </authorList>
    </citation>
    <scope>NUCLEOTIDE SEQUENCE [LARGE SCALE GENOMIC DNA]</scope>
    <source>
        <strain evidence="3">CH2 X CH6</strain>
    </source>
</reference>
<dbReference type="AlphaFoldDB" id="A7RXJ0"/>
<dbReference type="CDD" id="cd00063">
    <property type="entry name" value="FN3"/>
    <property type="match status" value="2"/>
</dbReference>
<feature type="domain" description="Fibronectin type-III" evidence="1">
    <location>
        <begin position="105"/>
        <end position="185"/>
    </location>
</feature>
<dbReference type="Gene3D" id="2.60.40.10">
    <property type="entry name" value="Immunoglobulins"/>
    <property type="match status" value="2"/>
</dbReference>
<dbReference type="Proteomes" id="UP000001593">
    <property type="component" value="Unassembled WGS sequence"/>
</dbReference>
<gene>
    <name evidence="2" type="ORF">NEMVEDRAFT_v1g96774</name>
</gene>
<evidence type="ECO:0000313" key="2">
    <source>
        <dbReference type="EMBL" id="EDO43855.1"/>
    </source>
</evidence>
<dbReference type="PANTHER" id="PTHR46957:SF3">
    <property type="entry name" value="CYTOKINE RECEPTOR"/>
    <property type="match status" value="1"/>
</dbReference>
<dbReference type="STRING" id="45351.A7RXJ0"/>
<feature type="non-terminal residue" evidence="2">
    <location>
        <position position="185"/>
    </location>
</feature>
<protein>
    <recommendedName>
        <fullName evidence="1">Fibronectin type-III domain-containing protein</fullName>
    </recommendedName>
</protein>
<sequence length="185" mass="20020">IVAPTAPPQNVTAMALSSTSIYVTWQPPPPGTLQGFLHHYEVFLEYHADNGPTMTLYTPDGNTSLLVSSLSPHTVYYFTVQMVNIKGLGPPSEAVYNRTLEDVPGPAIIEQVRNISSTILEVRWQHPKKTNGILKSFKVCWSLEGVQGGTYLAPGTLYTLTGLGPWNEYAIQIACESAGGLGPTS</sequence>
<dbReference type="OMA" id="MITHYHI"/>
<organism evidence="2 3">
    <name type="scientific">Nematostella vectensis</name>
    <name type="common">Starlet sea anemone</name>
    <dbReference type="NCBI Taxonomy" id="45351"/>
    <lineage>
        <taxon>Eukaryota</taxon>
        <taxon>Metazoa</taxon>
        <taxon>Cnidaria</taxon>
        <taxon>Anthozoa</taxon>
        <taxon>Hexacorallia</taxon>
        <taxon>Actiniaria</taxon>
        <taxon>Edwardsiidae</taxon>
        <taxon>Nematostella</taxon>
    </lineage>
</organism>
<dbReference type="GO" id="GO:0016020">
    <property type="term" value="C:membrane"/>
    <property type="evidence" value="ECO:0007669"/>
    <property type="project" value="UniProtKB-SubCell"/>
</dbReference>
<dbReference type="PANTHER" id="PTHR46957">
    <property type="entry name" value="CYTOKINE RECEPTOR"/>
    <property type="match status" value="1"/>
</dbReference>
<dbReference type="PhylomeDB" id="A7RXJ0"/>
<dbReference type="Pfam" id="PF00041">
    <property type="entry name" value="fn3"/>
    <property type="match status" value="2"/>
</dbReference>
<feature type="non-terminal residue" evidence="2">
    <location>
        <position position="1"/>
    </location>
</feature>
<proteinExistence type="predicted"/>